<evidence type="ECO:0000256" key="4">
    <source>
        <dbReference type="ARBA" id="ARBA00022989"/>
    </source>
</evidence>
<geneLocation type="plasmid" evidence="8 9">
    <name>unnamed4</name>
</geneLocation>
<evidence type="ECO:0008006" key="10">
    <source>
        <dbReference type="Google" id="ProtNLM"/>
    </source>
</evidence>
<dbReference type="InterPro" id="IPR042217">
    <property type="entry name" value="T4SS_VirB10/TrbI"/>
</dbReference>
<gene>
    <name evidence="8" type="ORF">A6J80_21690</name>
</gene>
<dbReference type="Proteomes" id="UP000191257">
    <property type="component" value="Plasmid unnamed4"/>
</dbReference>
<comment type="subcellular location">
    <subcellularLocation>
        <location evidence="1">Membrane</location>
        <topology evidence="1">Single-pass membrane protein</topology>
    </subcellularLocation>
</comment>
<feature type="transmembrane region" description="Helical" evidence="7">
    <location>
        <begin position="30"/>
        <end position="49"/>
    </location>
</feature>
<feature type="coiled-coil region" evidence="6">
    <location>
        <begin position="114"/>
        <end position="197"/>
    </location>
</feature>
<dbReference type="CDD" id="cd16429">
    <property type="entry name" value="VirB10"/>
    <property type="match status" value="1"/>
</dbReference>
<dbReference type="Pfam" id="PF03743">
    <property type="entry name" value="TrbI"/>
    <property type="match status" value="1"/>
</dbReference>
<proteinExistence type="inferred from homology"/>
<reference evidence="8" key="1">
    <citation type="submission" date="2017-12" db="EMBL/GenBank/DDBJ databases">
        <title>FDA dAtabase for Regulatory Grade micrObial Sequences (FDA-ARGOS): Supporting development and validation of Infectious Disease Dx tests.</title>
        <authorList>
            <person name="Campos J."/>
            <person name="Goldberg B."/>
            <person name="Tallon L."/>
            <person name="Sadzewicz L."/>
            <person name="Sengamalay N."/>
            <person name="Ott S."/>
            <person name="Godinez A."/>
            <person name="Nagaraj S."/>
            <person name="Vyas G."/>
            <person name="Aluvathingal J."/>
            <person name="Nadendla S."/>
            <person name="Geyer C."/>
            <person name="Nandy P."/>
            <person name="Hobson J."/>
            <person name="Sichtig H."/>
        </authorList>
    </citation>
    <scope>NUCLEOTIDE SEQUENCE</scope>
    <source>
        <strain evidence="8">FDAARGOS_252</strain>
        <plasmid evidence="8">unnamed4</plasmid>
    </source>
</reference>
<keyword evidence="9" id="KW-1185">Reference proteome</keyword>
<dbReference type="EMBL" id="CP020444">
    <property type="protein sequence ID" value="ARC38904.2"/>
    <property type="molecule type" value="Genomic_DNA"/>
</dbReference>
<dbReference type="AlphaFoldDB" id="A0A1V0GYG0"/>
<comment type="similarity">
    <text evidence="2">Belongs to the TrbI/VirB10 family.</text>
</comment>
<protein>
    <recommendedName>
        <fullName evidence="10">Conjugal transfer protein</fullName>
    </recommendedName>
</protein>
<dbReference type="Gene3D" id="2.40.128.260">
    <property type="entry name" value="Type IV secretion system, VirB10/TraB/TrbI"/>
    <property type="match status" value="1"/>
</dbReference>
<evidence type="ECO:0000256" key="5">
    <source>
        <dbReference type="ARBA" id="ARBA00023136"/>
    </source>
</evidence>
<evidence type="ECO:0000256" key="1">
    <source>
        <dbReference type="ARBA" id="ARBA00004167"/>
    </source>
</evidence>
<evidence type="ECO:0000313" key="8">
    <source>
        <dbReference type="EMBL" id="ARC38904.2"/>
    </source>
</evidence>
<evidence type="ECO:0000256" key="2">
    <source>
        <dbReference type="ARBA" id="ARBA00010265"/>
    </source>
</evidence>
<keyword evidence="3 7" id="KW-0812">Transmembrane</keyword>
<keyword evidence="8" id="KW-0614">Plasmid</keyword>
<evidence type="ECO:0000256" key="6">
    <source>
        <dbReference type="SAM" id="Coils"/>
    </source>
</evidence>
<keyword evidence="5 7" id="KW-0472">Membrane</keyword>
<evidence type="ECO:0000313" key="9">
    <source>
        <dbReference type="Proteomes" id="UP000191257"/>
    </source>
</evidence>
<sequence length="433" mass="45567">MANDNQAKIDARLARLKSKSPAASRNMKTYALPLAALGLGIGIGVYAMWPRQQDGMRASTLPTSSVTEFQSDSGLDGFAFTNAEKPATDQPPAPAVQAKDPVVGELTARIEAIEAENRNNMDKLQAQVDAAKAETEEKGRALAEAEAERARLEGELLNSAQLALPDQAAAEVEAQRLADLERRRQEAEAQKQAQINSPMVAFRASGGGGNGDGGNGPMPAGDSPLDFLRAGASSAETTRAEMIAHPGQTIPQGTMIEAALETSVDSSLPGNVAAIVSQDVWSMDMSRVLVPRGARLYGRYSSDIDQGQRRVMIAWDRLVRADGLSVQLEGYGTDRVGRSGLAGKVNTHAVSRFGSAALVSVIGALPAALEAAASDSQDDSDDDTLAEVYGSIGQNASTAVSDAMAGYLNRPPTITIHQGAVVIVRVNKDLELF</sequence>
<evidence type="ECO:0000256" key="7">
    <source>
        <dbReference type="SAM" id="Phobius"/>
    </source>
</evidence>
<keyword evidence="6" id="KW-0175">Coiled coil</keyword>
<dbReference type="KEGG" id="pye:A6J80_21690"/>
<dbReference type="GO" id="GO:0016020">
    <property type="term" value="C:membrane"/>
    <property type="evidence" value="ECO:0007669"/>
    <property type="project" value="UniProtKB-SubCell"/>
</dbReference>
<dbReference type="InterPro" id="IPR005498">
    <property type="entry name" value="T4SS_VirB10/TraB/TrbI"/>
</dbReference>
<organism evidence="8 9">
    <name type="scientific">Paracoccus yeei</name>
    <dbReference type="NCBI Taxonomy" id="147645"/>
    <lineage>
        <taxon>Bacteria</taxon>
        <taxon>Pseudomonadati</taxon>
        <taxon>Pseudomonadota</taxon>
        <taxon>Alphaproteobacteria</taxon>
        <taxon>Rhodobacterales</taxon>
        <taxon>Paracoccaceae</taxon>
        <taxon>Paracoccus</taxon>
    </lineage>
</organism>
<accession>A0A1V0GYG0</accession>
<evidence type="ECO:0000256" key="3">
    <source>
        <dbReference type="ARBA" id="ARBA00022692"/>
    </source>
</evidence>
<keyword evidence="4 7" id="KW-1133">Transmembrane helix</keyword>
<name>A0A1V0GYG0_9RHOB</name>